<dbReference type="GO" id="GO:0005975">
    <property type="term" value="P:carbohydrate metabolic process"/>
    <property type="evidence" value="ECO:0007669"/>
    <property type="project" value="InterPro"/>
</dbReference>
<dbReference type="InterPro" id="IPR032514">
    <property type="entry name" value="GtaA_central"/>
</dbReference>
<dbReference type="EMBL" id="KB468157">
    <property type="protein sequence ID" value="PCH44011.1"/>
    <property type="molecule type" value="Genomic_DNA"/>
</dbReference>
<evidence type="ECO:0000259" key="4">
    <source>
        <dbReference type="Pfam" id="PF17168"/>
    </source>
</evidence>
<protein>
    <submittedName>
        <fullName evidence="5">DUF1793-domain-containing protein</fullName>
    </submittedName>
</protein>
<gene>
    <name evidence="5" type="ORF">WOLCODRAFT_164871</name>
</gene>
<evidence type="ECO:0000313" key="6">
    <source>
        <dbReference type="Proteomes" id="UP000218811"/>
    </source>
</evidence>
<feature type="domain" description="Glutaminase A N-terminal" evidence="4">
    <location>
        <begin position="42"/>
        <end position="261"/>
    </location>
</feature>
<dbReference type="InterPro" id="IPR008928">
    <property type="entry name" value="6-hairpin_glycosidase_sf"/>
</dbReference>
<dbReference type="SUPFAM" id="SSF48208">
    <property type="entry name" value="Six-hairpin glycosidases"/>
    <property type="match status" value="1"/>
</dbReference>
<evidence type="ECO:0000256" key="2">
    <source>
        <dbReference type="SAM" id="Phobius"/>
    </source>
</evidence>
<sequence length="809" mass="86817">MALILEWTGHVQVDGFTYKWMGTYGGNVVASATLLETTITPTRTIMAFKAGAMNLTPADWIKQSMPFSYVSVSAKSNDGKPHNFQVFSHLSLRQLDFSSALENTSMTTPSPVDAQPFTDVNQQATDGTLYFTVSNTSGFTSYAVGGYSAVDSYFIDHGNLSDTDAIANASSGSLSLGPNVNVLALAASQGTISSTQDPVVFTVGYVRDPSVNYTSAPGKSRTYSPYFVTQSLDMLEIVEDFASDYTDVLMRAEAFDNSLMNNASLISTQYMDILALAARQIFGALDITVPSDLSDGWSADDVRIFMKDMGSSQRVNPVEQLYAAFPAFLCVNASLGRPLLALLFESQDVASNMLPYAAQDIGTAYPNATSDLASHNRGVEQSGNMLIMTLAHARYSGDGSLISTYYDRLRMWADYLTQNTLTFTGQSDADWQNAANMTNLAVKGIIGIYAMSEMSRLMGNGSDATRYASTAMTFMHEWEALAFAGNASHMPFSYGGGERSWVLAYNLYADLLLGTELVSQEIYRMQTEFYQLLIGPDLAENYGLPISSITQDLGSSAWLSFIAASAQNQTVRQDLLALLWAHASYNHSAGVFPALYNVSTGAVAGGIASPALGAVFAPLALNLSNKTIVLNGSARHTGSQHSGSASTDAHSHSNVGAIAGGVVGGVGVGVFIFVLVAFLLSRRRLPRNRGTNETDLYACTPFGGGNMAMSTSARVRPVSFHARTDLAYEEVRDLPPSKVRHGDHVWVAPAPSTTNAPSLSIEPPSTSEAGRTAKALRKQVERLLRIVETMERGGSGSELGTLYSRSAES</sequence>
<feature type="region of interest" description="Disordered" evidence="1">
    <location>
        <begin position="748"/>
        <end position="773"/>
    </location>
</feature>
<feature type="compositionally biased region" description="Polar residues" evidence="1">
    <location>
        <begin position="751"/>
        <end position="769"/>
    </location>
</feature>
<dbReference type="InterPro" id="IPR052743">
    <property type="entry name" value="Glutaminase_GtaA"/>
</dbReference>
<dbReference type="Proteomes" id="UP000218811">
    <property type="component" value="Unassembled WGS sequence"/>
</dbReference>
<dbReference type="OMA" id="RTIMAFK"/>
<dbReference type="Gene3D" id="1.50.10.10">
    <property type="match status" value="1"/>
</dbReference>
<feature type="transmembrane region" description="Helical" evidence="2">
    <location>
        <begin position="655"/>
        <end position="680"/>
    </location>
</feature>
<organism evidence="5 6">
    <name type="scientific">Wolfiporia cocos (strain MD-104)</name>
    <name type="common">Brown rot fungus</name>
    <dbReference type="NCBI Taxonomy" id="742152"/>
    <lineage>
        <taxon>Eukaryota</taxon>
        <taxon>Fungi</taxon>
        <taxon>Dikarya</taxon>
        <taxon>Basidiomycota</taxon>
        <taxon>Agaricomycotina</taxon>
        <taxon>Agaricomycetes</taxon>
        <taxon>Polyporales</taxon>
        <taxon>Phaeolaceae</taxon>
        <taxon>Wolfiporia</taxon>
    </lineage>
</organism>
<dbReference type="InterPro" id="IPR012341">
    <property type="entry name" value="6hp_glycosidase-like_sf"/>
</dbReference>
<dbReference type="InterPro" id="IPR033433">
    <property type="entry name" value="GtaA_N"/>
</dbReference>
<evidence type="ECO:0000256" key="1">
    <source>
        <dbReference type="SAM" id="MobiDB-lite"/>
    </source>
</evidence>
<dbReference type="AlphaFoldDB" id="A0A2H3JQ34"/>
<proteinExistence type="predicted"/>
<dbReference type="GO" id="GO:0003824">
    <property type="term" value="F:catalytic activity"/>
    <property type="evidence" value="ECO:0007669"/>
    <property type="project" value="UniProtKB-ARBA"/>
</dbReference>
<keyword evidence="2" id="KW-0812">Transmembrane</keyword>
<feature type="domain" description="Glutaminase A central" evidence="3">
    <location>
        <begin position="267"/>
        <end position="618"/>
    </location>
</feature>
<keyword evidence="2" id="KW-0472">Membrane</keyword>
<keyword evidence="6" id="KW-1185">Reference proteome</keyword>
<dbReference type="Pfam" id="PF16335">
    <property type="entry name" value="GtaA_6_Hairpin"/>
    <property type="match status" value="1"/>
</dbReference>
<accession>A0A2H3JQ34</accession>
<dbReference type="PANTHER" id="PTHR31987:SF14">
    <property type="entry name" value="PUTATIVE (AFU_ORTHOLOGUE AFUA_6G09910)-RELATED"/>
    <property type="match status" value="1"/>
</dbReference>
<dbReference type="Pfam" id="PF17168">
    <property type="entry name" value="DUF5127"/>
    <property type="match status" value="1"/>
</dbReference>
<dbReference type="OrthoDB" id="3918848at2759"/>
<name>A0A2H3JQ34_WOLCO</name>
<evidence type="ECO:0000313" key="5">
    <source>
        <dbReference type="EMBL" id="PCH44011.1"/>
    </source>
</evidence>
<dbReference type="STRING" id="742152.A0A2H3JQ34"/>
<reference evidence="5 6" key="1">
    <citation type="journal article" date="2012" name="Science">
        <title>The Paleozoic origin of enzymatic lignin decomposition reconstructed from 31 fungal genomes.</title>
        <authorList>
            <person name="Floudas D."/>
            <person name="Binder M."/>
            <person name="Riley R."/>
            <person name="Barry K."/>
            <person name="Blanchette R.A."/>
            <person name="Henrissat B."/>
            <person name="Martinez A.T."/>
            <person name="Otillar R."/>
            <person name="Spatafora J.W."/>
            <person name="Yadav J.S."/>
            <person name="Aerts A."/>
            <person name="Benoit I."/>
            <person name="Boyd A."/>
            <person name="Carlson A."/>
            <person name="Copeland A."/>
            <person name="Coutinho P.M."/>
            <person name="de Vries R.P."/>
            <person name="Ferreira P."/>
            <person name="Findley K."/>
            <person name="Foster B."/>
            <person name="Gaskell J."/>
            <person name="Glotzer D."/>
            <person name="Gorecki P."/>
            <person name="Heitman J."/>
            <person name="Hesse C."/>
            <person name="Hori C."/>
            <person name="Igarashi K."/>
            <person name="Jurgens J.A."/>
            <person name="Kallen N."/>
            <person name="Kersten P."/>
            <person name="Kohler A."/>
            <person name="Kuees U."/>
            <person name="Kumar T.K.A."/>
            <person name="Kuo A."/>
            <person name="LaButti K."/>
            <person name="Larrondo L.F."/>
            <person name="Lindquist E."/>
            <person name="Ling A."/>
            <person name="Lombard V."/>
            <person name="Lucas S."/>
            <person name="Lundell T."/>
            <person name="Martin R."/>
            <person name="McLaughlin D.J."/>
            <person name="Morgenstern I."/>
            <person name="Morin E."/>
            <person name="Murat C."/>
            <person name="Nagy L.G."/>
            <person name="Nolan M."/>
            <person name="Ohm R.A."/>
            <person name="Patyshakuliyeva A."/>
            <person name="Rokas A."/>
            <person name="Ruiz-Duenas F.J."/>
            <person name="Sabat G."/>
            <person name="Salamov A."/>
            <person name="Samejima M."/>
            <person name="Schmutz J."/>
            <person name="Slot J.C."/>
            <person name="St John F."/>
            <person name="Stenlid J."/>
            <person name="Sun H."/>
            <person name="Sun S."/>
            <person name="Syed K."/>
            <person name="Tsang A."/>
            <person name="Wiebenga A."/>
            <person name="Young D."/>
            <person name="Pisabarro A."/>
            <person name="Eastwood D.C."/>
            <person name="Martin F."/>
            <person name="Cullen D."/>
            <person name="Grigoriev I.V."/>
            <person name="Hibbett D.S."/>
        </authorList>
    </citation>
    <scope>NUCLEOTIDE SEQUENCE [LARGE SCALE GENOMIC DNA]</scope>
    <source>
        <strain evidence="5 6">MD-104</strain>
    </source>
</reference>
<feature type="region of interest" description="Disordered" evidence="1">
    <location>
        <begin position="790"/>
        <end position="809"/>
    </location>
</feature>
<keyword evidence="2" id="KW-1133">Transmembrane helix</keyword>
<dbReference type="PANTHER" id="PTHR31987">
    <property type="entry name" value="GLUTAMINASE A-RELATED"/>
    <property type="match status" value="1"/>
</dbReference>
<evidence type="ECO:0000259" key="3">
    <source>
        <dbReference type="Pfam" id="PF16335"/>
    </source>
</evidence>